<organism evidence="3 4">
    <name type="scientific">Bordetella genomosp. 6</name>
    <dbReference type="NCBI Taxonomy" id="463024"/>
    <lineage>
        <taxon>Bacteria</taxon>
        <taxon>Pseudomonadati</taxon>
        <taxon>Pseudomonadota</taxon>
        <taxon>Betaproteobacteria</taxon>
        <taxon>Burkholderiales</taxon>
        <taxon>Alcaligenaceae</taxon>
        <taxon>Bordetella</taxon>
    </lineage>
</organism>
<dbReference type="RefSeq" id="WP_033447134.1">
    <property type="nucleotide sequence ID" value="NZ_NEVV01000006.1"/>
</dbReference>
<evidence type="ECO:0000313" key="3">
    <source>
        <dbReference type="EMBL" id="OZI73122.1"/>
    </source>
</evidence>
<dbReference type="PANTHER" id="PTHR42879:SF2">
    <property type="entry name" value="3-OXOACYL-[ACYL-CARRIER-PROTEIN] REDUCTASE FABG"/>
    <property type="match status" value="1"/>
</dbReference>
<comment type="similarity">
    <text evidence="1">Belongs to the short-chain dehydrogenases/reductases (SDR) family.</text>
</comment>
<evidence type="ECO:0000256" key="1">
    <source>
        <dbReference type="ARBA" id="ARBA00006484"/>
    </source>
</evidence>
<dbReference type="NCBIfam" id="NF009466">
    <property type="entry name" value="PRK12826.1-2"/>
    <property type="match status" value="1"/>
</dbReference>
<keyword evidence="4" id="KW-1185">Reference proteome</keyword>
<dbReference type="SUPFAM" id="SSF51735">
    <property type="entry name" value="NAD(P)-binding Rossmann-fold domains"/>
    <property type="match status" value="1"/>
</dbReference>
<dbReference type="Proteomes" id="UP000216524">
    <property type="component" value="Unassembled WGS sequence"/>
</dbReference>
<feature type="domain" description="Ketoreductase" evidence="2">
    <location>
        <begin position="8"/>
        <end position="186"/>
    </location>
</feature>
<dbReference type="Gene3D" id="3.40.50.720">
    <property type="entry name" value="NAD(P)-binding Rossmann-like Domain"/>
    <property type="match status" value="1"/>
</dbReference>
<reference evidence="3 4" key="1">
    <citation type="submission" date="2017-05" db="EMBL/GenBank/DDBJ databases">
        <title>Complete and WGS of Bordetella genogroups.</title>
        <authorList>
            <person name="Spilker T."/>
            <person name="Lipuma J."/>
        </authorList>
    </citation>
    <scope>NUCLEOTIDE SEQUENCE [LARGE SCALE GENOMIC DNA]</scope>
    <source>
        <strain evidence="3 4">AU3139</strain>
    </source>
</reference>
<comment type="caution">
    <text evidence="3">The sequence shown here is derived from an EMBL/GenBank/DDBJ whole genome shotgun (WGS) entry which is preliminary data.</text>
</comment>
<dbReference type="PRINTS" id="PR00080">
    <property type="entry name" value="SDRFAMILY"/>
</dbReference>
<sequence>MDLKIAGKVAVVTGSGRGIGAQTVRTLAEEGARVVVTDINEETARETAARLSADGHEAIGVKCDVCRREDVDALVAAATKAYGGVDILVNNAGFTRDQYLGKMSEDDWDAVVDTIIKGAFHCSRAVLPGMMQKRWGRIVNIASRSVFGNPGQTNYTTAKLGLVGFTRALSLEQAKFGITVNAIAPGFVETELMRSLPTYERLRDGALARNPVGFLGQPGDIADAVAFIASERARYITGVTLYVTGGRFSS</sequence>
<evidence type="ECO:0000313" key="4">
    <source>
        <dbReference type="Proteomes" id="UP000216524"/>
    </source>
</evidence>
<dbReference type="InterPro" id="IPR002347">
    <property type="entry name" value="SDR_fam"/>
</dbReference>
<gene>
    <name evidence="3" type="ORF">CAL23_18285</name>
</gene>
<dbReference type="PRINTS" id="PR00081">
    <property type="entry name" value="GDHRDH"/>
</dbReference>
<dbReference type="PROSITE" id="PS00061">
    <property type="entry name" value="ADH_SHORT"/>
    <property type="match status" value="1"/>
</dbReference>
<name>A0ABX4F994_9BORD</name>
<protein>
    <submittedName>
        <fullName evidence="3">Beta-ketoacyl-ACP reductase</fullName>
    </submittedName>
</protein>
<evidence type="ECO:0000259" key="2">
    <source>
        <dbReference type="SMART" id="SM00822"/>
    </source>
</evidence>
<proteinExistence type="inferred from homology"/>
<dbReference type="NCBIfam" id="NF005559">
    <property type="entry name" value="PRK07231.1"/>
    <property type="match status" value="1"/>
</dbReference>
<dbReference type="PANTHER" id="PTHR42879">
    <property type="entry name" value="3-OXOACYL-(ACYL-CARRIER-PROTEIN) REDUCTASE"/>
    <property type="match status" value="1"/>
</dbReference>
<dbReference type="InterPro" id="IPR057326">
    <property type="entry name" value="KR_dom"/>
</dbReference>
<dbReference type="InterPro" id="IPR050259">
    <property type="entry name" value="SDR"/>
</dbReference>
<dbReference type="InterPro" id="IPR036291">
    <property type="entry name" value="NAD(P)-bd_dom_sf"/>
</dbReference>
<dbReference type="InterPro" id="IPR020904">
    <property type="entry name" value="Sc_DH/Rdtase_CS"/>
</dbReference>
<accession>A0ABX4F994</accession>
<dbReference type="Pfam" id="PF13561">
    <property type="entry name" value="adh_short_C2"/>
    <property type="match status" value="1"/>
</dbReference>
<dbReference type="EMBL" id="NEVV01000006">
    <property type="protein sequence ID" value="OZI73122.1"/>
    <property type="molecule type" value="Genomic_DNA"/>
</dbReference>
<dbReference type="SMART" id="SM00822">
    <property type="entry name" value="PKS_KR"/>
    <property type="match status" value="1"/>
</dbReference>